<dbReference type="GO" id="GO:0000460">
    <property type="term" value="P:maturation of 5.8S rRNA"/>
    <property type="evidence" value="ECO:0007669"/>
    <property type="project" value="TreeGrafter"/>
</dbReference>
<keyword evidence="1" id="KW-1185">Reference proteome</keyword>
<sequence length="157" mass="18484">MTAREVNKTKLSKGILEMKFMKRTKEKVEKQLFQEEGKEYFGAQLTNHMKKGSDKFIIEPSFVFCEGLLDGRVSFRGMNPEIERLMELEEEAKQALTRKQNETEITDEQMAKHYRSSAVDTMAKKFRTKHENKKYVRDDSIEIEPLEKKPKFLKPSD</sequence>
<dbReference type="RefSeq" id="XP_046588250.1">
    <property type="nucleotide sequence ID" value="XM_046732294.1"/>
</dbReference>
<evidence type="ECO:0000313" key="1">
    <source>
        <dbReference type="Proteomes" id="UP000829291"/>
    </source>
</evidence>
<dbReference type="AlphaFoldDB" id="A0A6J0BM10"/>
<dbReference type="PANTHER" id="PTHR13582">
    <property type="entry name" value="M-PHASE PHOSPHOPROTEIN 6"/>
    <property type="match status" value="1"/>
</dbReference>
<accession>A0A6J0BM10</accession>
<name>A0A6J0BM10_NEOLC</name>
<reference evidence="2" key="1">
    <citation type="submission" date="2025-04" db="UniProtKB">
        <authorList>
            <consortium name="RefSeq"/>
        </authorList>
    </citation>
    <scope>IDENTIFICATION</scope>
    <source>
        <tissue evidence="3">Thorax and Abdomen</tissue>
        <tissue evidence="2">Whole body</tissue>
    </source>
</reference>
<dbReference type="CTD" id="35382"/>
<proteinExistence type="predicted"/>
<dbReference type="Proteomes" id="UP000829291">
    <property type="component" value="Chromosome 2"/>
</dbReference>
<evidence type="ECO:0000313" key="2">
    <source>
        <dbReference type="RefSeq" id="XP_015515640.1"/>
    </source>
</evidence>
<dbReference type="Pfam" id="PF10175">
    <property type="entry name" value="MPP6"/>
    <property type="match status" value="1"/>
</dbReference>
<gene>
    <name evidence="2 3" type="primary">LOC107221237</name>
</gene>
<dbReference type="GeneID" id="107221237"/>
<organism evidence="1 2">
    <name type="scientific">Neodiprion lecontei</name>
    <name type="common">Redheaded pine sawfly</name>
    <dbReference type="NCBI Taxonomy" id="441921"/>
    <lineage>
        <taxon>Eukaryota</taxon>
        <taxon>Metazoa</taxon>
        <taxon>Ecdysozoa</taxon>
        <taxon>Arthropoda</taxon>
        <taxon>Hexapoda</taxon>
        <taxon>Insecta</taxon>
        <taxon>Pterygota</taxon>
        <taxon>Neoptera</taxon>
        <taxon>Endopterygota</taxon>
        <taxon>Hymenoptera</taxon>
        <taxon>Tenthredinoidea</taxon>
        <taxon>Diprionidae</taxon>
        <taxon>Diprioninae</taxon>
        <taxon>Neodiprion</taxon>
    </lineage>
</organism>
<protein>
    <submittedName>
        <fullName evidence="2 3">M-phase phosphoprotein 6</fullName>
    </submittedName>
</protein>
<dbReference type="OrthoDB" id="20403at2759"/>
<dbReference type="InterPro" id="IPR019324">
    <property type="entry name" value="MPP6"/>
</dbReference>
<dbReference type="FunCoup" id="A0A6J0BM10">
    <property type="interactions" value="1378"/>
</dbReference>
<dbReference type="InParanoid" id="A0A6J0BM10"/>
<dbReference type="RefSeq" id="XP_015515640.1">
    <property type="nucleotide sequence ID" value="XM_015660154.1"/>
</dbReference>
<evidence type="ECO:0000313" key="3">
    <source>
        <dbReference type="RefSeq" id="XP_046588250.1"/>
    </source>
</evidence>
<dbReference type="PANTHER" id="PTHR13582:SF0">
    <property type="entry name" value="M-PHASE PHOSPHOPROTEIN 6"/>
    <property type="match status" value="1"/>
</dbReference>
<dbReference type="KEGG" id="nlo:107221237"/>